<evidence type="ECO:0000313" key="3">
    <source>
        <dbReference type="Proteomes" id="UP001607302"/>
    </source>
</evidence>
<evidence type="ECO:0000313" key="2">
    <source>
        <dbReference type="EMBL" id="KAL2733857.1"/>
    </source>
</evidence>
<name>A0ABD2BM52_VESSQ</name>
<gene>
    <name evidence="2" type="ORF">V1478_003555</name>
</gene>
<sequence>MWVNTFQSWLALSPLMSVVLTRVTPAGHYVALPEGLQRNGDPQTARFCGKDRDVSCFKLAQTSYLTEPRCFLLHQIKEELFASGEYDFLIIYATRYSLKLRNMHVRWVLENLDDAPALEINRDSSSIGSHPCVYCRVSGGA</sequence>
<comment type="caution">
    <text evidence="2">The sequence shown here is derived from an EMBL/GenBank/DDBJ whole genome shotgun (WGS) entry which is preliminary data.</text>
</comment>
<keyword evidence="1" id="KW-0732">Signal</keyword>
<evidence type="ECO:0000256" key="1">
    <source>
        <dbReference type="SAM" id="SignalP"/>
    </source>
</evidence>
<reference evidence="2 3" key="1">
    <citation type="journal article" date="2024" name="Ann. Entomol. Soc. Am.">
        <title>Genomic analyses of the southern and eastern yellowjacket wasps (Hymenoptera: Vespidae) reveal evolutionary signatures of social life.</title>
        <authorList>
            <person name="Catto M.A."/>
            <person name="Caine P.B."/>
            <person name="Orr S.E."/>
            <person name="Hunt B.G."/>
            <person name="Goodisman M.A.D."/>
        </authorList>
    </citation>
    <scope>NUCLEOTIDE SEQUENCE [LARGE SCALE GENOMIC DNA]</scope>
    <source>
        <strain evidence="2">233</strain>
        <tissue evidence="2">Head and thorax</tissue>
    </source>
</reference>
<accession>A0ABD2BM52</accession>
<keyword evidence="3" id="KW-1185">Reference proteome</keyword>
<feature type="signal peptide" evidence="1">
    <location>
        <begin position="1"/>
        <end position="21"/>
    </location>
</feature>
<feature type="chain" id="PRO_5044828221" evidence="1">
    <location>
        <begin position="22"/>
        <end position="141"/>
    </location>
</feature>
<dbReference type="EMBL" id="JAUDFV010000074">
    <property type="protein sequence ID" value="KAL2733857.1"/>
    <property type="molecule type" value="Genomic_DNA"/>
</dbReference>
<dbReference type="AlphaFoldDB" id="A0ABD2BM52"/>
<proteinExistence type="predicted"/>
<protein>
    <submittedName>
        <fullName evidence="2">Uncharacterized protein</fullName>
    </submittedName>
</protein>
<organism evidence="2 3">
    <name type="scientific">Vespula squamosa</name>
    <name type="common">Southern yellow jacket</name>
    <name type="synonym">Wasp</name>
    <dbReference type="NCBI Taxonomy" id="30214"/>
    <lineage>
        <taxon>Eukaryota</taxon>
        <taxon>Metazoa</taxon>
        <taxon>Ecdysozoa</taxon>
        <taxon>Arthropoda</taxon>
        <taxon>Hexapoda</taxon>
        <taxon>Insecta</taxon>
        <taxon>Pterygota</taxon>
        <taxon>Neoptera</taxon>
        <taxon>Endopterygota</taxon>
        <taxon>Hymenoptera</taxon>
        <taxon>Apocrita</taxon>
        <taxon>Aculeata</taxon>
        <taxon>Vespoidea</taxon>
        <taxon>Vespidae</taxon>
        <taxon>Vespinae</taxon>
        <taxon>Vespula</taxon>
    </lineage>
</organism>
<dbReference type="Proteomes" id="UP001607302">
    <property type="component" value="Unassembled WGS sequence"/>
</dbReference>